<evidence type="ECO:0000313" key="3">
    <source>
        <dbReference type="Proteomes" id="UP000008068"/>
    </source>
</evidence>
<evidence type="ECO:0000313" key="2">
    <source>
        <dbReference type="EMBL" id="EGT30037.1"/>
    </source>
</evidence>
<reference evidence="3" key="1">
    <citation type="submission" date="2011-07" db="EMBL/GenBank/DDBJ databases">
        <authorList>
            <consortium name="Caenorhabditis brenneri Sequencing and Analysis Consortium"/>
            <person name="Wilson R.K."/>
        </authorList>
    </citation>
    <scope>NUCLEOTIDE SEQUENCE [LARGE SCALE GENOMIC DNA]</scope>
    <source>
        <strain evidence="3">PB2801</strain>
    </source>
</reference>
<organism evidence="3">
    <name type="scientific">Caenorhabditis brenneri</name>
    <name type="common">Nematode worm</name>
    <dbReference type="NCBI Taxonomy" id="135651"/>
    <lineage>
        <taxon>Eukaryota</taxon>
        <taxon>Metazoa</taxon>
        <taxon>Ecdysozoa</taxon>
        <taxon>Nematoda</taxon>
        <taxon>Chromadorea</taxon>
        <taxon>Rhabditida</taxon>
        <taxon>Rhabditina</taxon>
        <taxon>Rhabditomorpha</taxon>
        <taxon>Rhabditoidea</taxon>
        <taxon>Rhabditidae</taxon>
        <taxon>Peloderinae</taxon>
        <taxon>Caenorhabditis</taxon>
    </lineage>
</organism>
<gene>
    <name evidence="2" type="ORF">CAEBREN_00357</name>
</gene>
<sequence>MGNCIFGNRGSDTRNIDSESIPEITLGNGPSESEPLSMEELEPIGTIERFEEKISRIERIVYKQTVDVLPRTEDVFAFFRIWHTMLSELFSLFDCDSTAPGGDPMHDGDPMQGDPMQGEDALWKELAELQSFHMSIGDYDTNPAAFDINEWYRAIFLQRTILEELKKLPKFAK</sequence>
<protein>
    <submittedName>
        <fullName evidence="2">Uncharacterized protein</fullName>
    </submittedName>
</protein>
<proteinExistence type="predicted"/>
<evidence type="ECO:0000256" key="1">
    <source>
        <dbReference type="SAM" id="MobiDB-lite"/>
    </source>
</evidence>
<dbReference type="EMBL" id="GL379786">
    <property type="protein sequence ID" value="EGT30037.1"/>
    <property type="molecule type" value="Genomic_DNA"/>
</dbReference>
<dbReference type="InParanoid" id="G0M8B8"/>
<feature type="region of interest" description="Disordered" evidence="1">
    <location>
        <begin position="1"/>
        <end position="37"/>
    </location>
</feature>
<accession>G0M8B8</accession>
<name>G0M8B8_CAEBE</name>
<keyword evidence="3" id="KW-1185">Reference proteome</keyword>
<dbReference type="HOGENOM" id="CLU_1548954_0_0_1"/>
<dbReference type="AlphaFoldDB" id="G0M8B8"/>
<dbReference type="Proteomes" id="UP000008068">
    <property type="component" value="Unassembled WGS sequence"/>
</dbReference>